<accession>A0A3N5BAP8</accession>
<dbReference type="NCBIfam" id="TIGR01496">
    <property type="entry name" value="DHPS"/>
    <property type="match status" value="1"/>
</dbReference>
<dbReference type="PROSITE" id="PS00793">
    <property type="entry name" value="DHPS_2"/>
    <property type="match status" value="1"/>
</dbReference>
<dbReference type="Gene3D" id="3.20.20.20">
    <property type="entry name" value="Dihydropteroate synthase-like"/>
    <property type="match status" value="1"/>
</dbReference>
<dbReference type="OrthoDB" id="9811744at2"/>
<evidence type="ECO:0000256" key="6">
    <source>
        <dbReference type="ARBA" id="ARBA00016919"/>
    </source>
</evidence>
<dbReference type="GO" id="GO:0005829">
    <property type="term" value="C:cytosol"/>
    <property type="evidence" value="ECO:0007669"/>
    <property type="project" value="TreeGrafter"/>
</dbReference>
<evidence type="ECO:0000256" key="7">
    <source>
        <dbReference type="ARBA" id="ARBA00022679"/>
    </source>
</evidence>
<dbReference type="GO" id="GO:0004156">
    <property type="term" value="F:dihydropteroate synthase activity"/>
    <property type="evidence" value="ECO:0007669"/>
    <property type="project" value="UniProtKB-EC"/>
</dbReference>
<dbReference type="PROSITE" id="PS00792">
    <property type="entry name" value="DHPS_1"/>
    <property type="match status" value="1"/>
</dbReference>
<feature type="domain" description="Pterin-binding" evidence="14">
    <location>
        <begin position="4"/>
        <end position="253"/>
    </location>
</feature>
<keyword evidence="16" id="KW-1185">Reference proteome</keyword>
<dbReference type="PANTHER" id="PTHR20941:SF1">
    <property type="entry name" value="FOLIC ACID SYNTHESIS PROTEIN FOL1"/>
    <property type="match status" value="1"/>
</dbReference>
<evidence type="ECO:0000256" key="5">
    <source>
        <dbReference type="ARBA" id="ARBA00012458"/>
    </source>
</evidence>
<evidence type="ECO:0000256" key="3">
    <source>
        <dbReference type="ARBA" id="ARBA00004763"/>
    </source>
</evidence>
<sequence>MEKLKIMGILNVTPDSFSDGGQYNSVEASLRRVKEMVDDGVDIIDVGGYSTRPGHSAVTIEEEIERVVPVIEAIKHIAPLISVDTFRSEVARAALDAGAHIINDQWRGTYDERILEVVKQYNVPIILMHNRTEMIPDDIDAMDEVINDLKDSIDLCKKHGITDNLIWLDPGIGFKKTRAQELSIMRQLDRLVELGYKVLLATSRKRFVNTLLDRPYDAYDRDEQTVATTIYGLTKGVYGVRVHNVSMNRKAVDAYQTLVGEGDG</sequence>
<keyword evidence="9 13" id="KW-0460">Magnesium</keyword>
<dbReference type="Proteomes" id="UP000277108">
    <property type="component" value="Unassembled WGS sequence"/>
</dbReference>
<evidence type="ECO:0000256" key="9">
    <source>
        <dbReference type="ARBA" id="ARBA00022842"/>
    </source>
</evidence>
<dbReference type="InterPro" id="IPR000489">
    <property type="entry name" value="Pterin-binding_dom"/>
</dbReference>
<comment type="function">
    <text evidence="12 13">Catalyzes the condensation of para-aminobenzoate (pABA) with 6-hydroxymethyl-7,8-dihydropterin diphosphate (DHPt-PP) to form 7,8-dihydropteroate (H2Pte), the immediate precursor of folate derivatives.</text>
</comment>
<comment type="catalytic activity">
    <reaction evidence="1">
        <text>(7,8-dihydropterin-6-yl)methyl diphosphate + 4-aminobenzoate = 7,8-dihydropteroate + diphosphate</text>
        <dbReference type="Rhea" id="RHEA:19949"/>
        <dbReference type="ChEBI" id="CHEBI:17836"/>
        <dbReference type="ChEBI" id="CHEBI:17839"/>
        <dbReference type="ChEBI" id="CHEBI:33019"/>
        <dbReference type="ChEBI" id="CHEBI:72950"/>
        <dbReference type="EC" id="2.5.1.15"/>
    </reaction>
</comment>
<reference evidence="15 16" key="1">
    <citation type="submission" date="2018-11" db="EMBL/GenBank/DDBJ databases">
        <title>Genomic Encyclopedia of Type Strains, Phase IV (KMG-IV): sequencing the most valuable type-strain genomes for metagenomic binning, comparative biology and taxonomic classification.</title>
        <authorList>
            <person name="Goeker M."/>
        </authorList>
    </citation>
    <scope>NUCLEOTIDE SEQUENCE [LARGE SCALE GENOMIC DNA]</scope>
    <source>
        <strain evidence="15 16">DSM 29158</strain>
    </source>
</reference>
<evidence type="ECO:0000256" key="10">
    <source>
        <dbReference type="ARBA" id="ARBA00022909"/>
    </source>
</evidence>
<dbReference type="Pfam" id="PF00809">
    <property type="entry name" value="Pterin_bind"/>
    <property type="match status" value="1"/>
</dbReference>
<dbReference type="SUPFAM" id="SSF51717">
    <property type="entry name" value="Dihydropteroate synthetase-like"/>
    <property type="match status" value="1"/>
</dbReference>
<proteinExistence type="inferred from homology"/>
<evidence type="ECO:0000256" key="13">
    <source>
        <dbReference type="RuleBase" id="RU361205"/>
    </source>
</evidence>
<dbReference type="RefSeq" id="WP_123808721.1">
    <property type="nucleotide sequence ID" value="NZ_RKRK01000007.1"/>
</dbReference>
<dbReference type="PANTHER" id="PTHR20941">
    <property type="entry name" value="FOLATE SYNTHESIS PROTEINS"/>
    <property type="match status" value="1"/>
</dbReference>
<dbReference type="PROSITE" id="PS50972">
    <property type="entry name" value="PTERIN_BINDING"/>
    <property type="match status" value="1"/>
</dbReference>
<comment type="similarity">
    <text evidence="4 13">Belongs to the DHPS family.</text>
</comment>
<keyword evidence="10 13" id="KW-0289">Folate biosynthesis</keyword>
<dbReference type="GO" id="GO:0046656">
    <property type="term" value="P:folic acid biosynthetic process"/>
    <property type="evidence" value="ECO:0007669"/>
    <property type="project" value="UniProtKB-KW"/>
</dbReference>
<dbReference type="EC" id="2.5.1.15" evidence="5 13"/>
<organism evidence="15 16">
    <name type="scientific">Abyssicoccus albus</name>
    <dbReference type="NCBI Taxonomy" id="1817405"/>
    <lineage>
        <taxon>Bacteria</taxon>
        <taxon>Bacillati</taxon>
        <taxon>Bacillota</taxon>
        <taxon>Bacilli</taxon>
        <taxon>Bacillales</taxon>
        <taxon>Abyssicoccaceae</taxon>
    </lineage>
</organism>
<dbReference type="AlphaFoldDB" id="A0A3N5BAP8"/>
<evidence type="ECO:0000313" key="16">
    <source>
        <dbReference type="Proteomes" id="UP000277108"/>
    </source>
</evidence>
<dbReference type="FunFam" id="3.20.20.20:FF:000006">
    <property type="entry name" value="Dihydropteroate synthase"/>
    <property type="match status" value="1"/>
</dbReference>
<comment type="cofactor">
    <cofactor evidence="2 13">
        <name>Mg(2+)</name>
        <dbReference type="ChEBI" id="CHEBI:18420"/>
    </cofactor>
</comment>
<evidence type="ECO:0000256" key="4">
    <source>
        <dbReference type="ARBA" id="ARBA00009503"/>
    </source>
</evidence>
<protein>
    <recommendedName>
        <fullName evidence="6 13">Dihydropteroate synthase</fullName>
        <shortName evidence="13">DHPS</shortName>
        <ecNumber evidence="5 13">2.5.1.15</ecNumber>
    </recommendedName>
    <alternativeName>
        <fullName evidence="11 13">Dihydropteroate pyrophosphorylase</fullName>
    </alternativeName>
</protein>
<evidence type="ECO:0000259" key="14">
    <source>
        <dbReference type="PROSITE" id="PS50972"/>
    </source>
</evidence>
<dbReference type="InterPro" id="IPR011005">
    <property type="entry name" value="Dihydropteroate_synth-like_sf"/>
</dbReference>
<dbReference type="UniPathway" id="UPA00077">
    <property type="reaction ID" value="UER00156"/>
</dbReference>
<evidence type="ECO:0000313" key="15">
    <source>
        <dbReference type="EMBL" id="RPF54463.1"/>
    </source>
</evidence>
<comment type="pathway">
    <text evidence="3 13">Cofactor biosynthesis; tetrahydrofolate biosynthesis; 7,8-dihydrofolate from 2-amino-4-hydroxy-6-hydroxymethyl-7,8-dihydropteridine diphosphate and 4-aminobenzoate: step 1/2.</text>
</comment>
<dbReference type="InterPro" id="IPR006390">
    <property type="entry name" value="DHP_synth_dom"/>
</dbReference>
<keyword evidence="7 13" id="KW-0808">Transferase</keyword>
<evidence type="ECO:0000256" key="12">
    <source>
        <dbReference type="ARBA" id="ARBA00053449"/>
    </source>
</evidence>
<evidence type="ECO:0000256" key="11">
    <source>
        <dbReference type="ARBA" id="ARBA00030193"/>
    </source>
</evidence>
<dbReference type="GO" id="GO:0046872">
    <property type="term" value="F:metal ion binding"/>
    <property type="evidence" value="ECO:0007669"/>
    <property type="project" value="UniProtKB-KW"/>
</dbReference>
<dbReference type="InterPro" id="IPR045031">
    <property type="entry name" value="DHP_synth-like"/>
</dbReference>
<dbReference type="CDD" id="cd00739">
    <property type="entry name" value="DHPS"/>
    <property type="match status" value="1"/>
</dbReference>
<dbReference type="GO" id="GO:0046654">
    <property type="term" value="P:tetrahydrofolate biosynthetic process"/>
    <property type="evidence" value="ECO:0007669"/>
    <property type="project" value="UniProtKB-UniPathway"/>
</dbReference>
<name>A0A3N5BAP8_9BACL</name>
<gene>
    <name evidence="15" type="ORF">EDD62_1764</name>
</gene>
<comment type="caution">
    <text evidence="15">The sequence shown here is derived from an EMBL/GenBank/DDBJ whole genome shotgun (WGS) entry which is preliminary data.</text>
</comment>
<evidence type="ECO:0000256" key="1">
    <source>
        <dbReference type="ARBA" id="ARBA00000012"/>
    </source>
</evidence>
<keyword evidence="8 13" id="KW-0479">Metal-binding</keyword>
<evidence type="ECO:0000256" key="8">
    <source>
        <dbReference type="ARBA" id="ARBA00022723"/>
    </source>
</evidence>
<evidence type="ECO:0000256" key="2">
    <source>
        <dbReference type="ARBA" id="ARBA00001946"/>
    </source>
</evidence>
<dbReference type="EMBL" id="RKRK01000007">
    <property type="protein sequence ID" value="RPF54463.1"/>
    <property type="molecule type" value="Genomic_DNA"/>
</dbReference>